<dbReference type="EMBL" id="JWIT01000003">
    <property type="protein sequence ID" value="KJF74614.1"/>
    <property type="molecule type" value="Genomic_DNA"/>
</dbReference>
<dbReference type="InterPro" id="IPR006140">
    <property type="entry name" value="D-isomer_DH_NAD-bd"/>
</dbReference>
<evidence type="ECO:0000313" key="4">
    <source>
        <dbReference type="EMBL" id="KJF74614.1"/>
    </source>
</evidence>
<keyword evidence="1" id="KW-0560">Oxidoreductase</keyword>
<dbReference type="InterPro" id="IPR036291">
    <property type="entry name" value="NAD(P)-bd_dom_sf"/>
</dbReference>
<sequence length="321" mass="35030">MSYFPDGRRPIIAIHMSDIQAERLRRHSSQPVVIEYSKSTEPWNVPPEADFLVTFMRGWAKAPRTAPPGWPHGLKWIQAGSAGLDAFPKWFFEGVPVSNGRGIQAIGIAEYVLTAILLHEKRLDQTIARSPADWREHPLGGLAGKTVGILGFGAIGSAVAQRALAFGTRVLAYRRSAQPADMAGVELARTLEQLAAESDHLVVALPLTPDTKHIIDSGFLAHSKPGQHLINVSRGAHVDQQALLAALDKDTSRVATLDVTDPEPLPEGHPIYSHPGIRLTPHTSGQTERFEDLLTAKIFANLDRFLAGQPLIDQVDPQKGY</sequence>
<keyword evidence="5" id="KW-1185">Reference proteome</keyword>
<dbReference type="SUPFAM" id="SSF51735">
    <property type="entry name" value="NAD(P)-binding Rossmann-fold domains"/>
    <property type="match status" value="1"/>
</dbReference>
<reference evidence="4 5" key="1">
    <citation type="submission" date="2014-12" db="EMBL/GenBank/DDBJ databases">
        <authorList>
            <person name="Kuzmanovic N."/>
            <person name="Pulawska J."/>
            <person name="Obradovic A."/>
        </authorList>
    </citation>
    <scope>NUCLEOTIDE SEQUENCE [LARGE SCALE GENOMIC DNA]</scope>
    <source>
        <strain evidence="4 5">KFB 330</strain>
    </source>
</reference>
<organism evidence="4 5">
    <name type="scientific">Agrobacterium arsenijevicii</name>
    <dbReference type="NCBI Taxonomy" id="1585697"/>
    <lineage>
        <taxon>Bacteria</taxon>
        <taxon>Pseudomonadati</taxon>
        <taxon>Pseudomonadota</taxon>
        <taxon>Alphaproteobacteria</taxon>
        <taxon>Hyphomicrobiales</taxon>
        <taxon>Rhizobiaceae</taxon>
        <taxon>Rhizobium/Agrobacterium group</taxon>
        <taxon>Agrobacterium</taxon>
    </lineage>
</organism>
<evidence type="ECO:0000313" key="5">
    <source>
        <dbReference type="Proteomes" id="UP000032564"/>
    </source>
</evidence>
<gene>
    <name evidence="4" type="ORF">RP75_05780</name>
</gene>
<proteinExistence type="predicted"/>
<keyword evidence="2" id="KW-0520">NAD</keyword>
<name>A0ABR5DCA7_9HYPH</name>
<dbReference type="PANTHER" id="PTHR43333">
    <property type="entry name" value="2-HACID_DH_C DOMAIN-CONTAINING PROTEIN"/>
    <property type="match status" value="1"/>
</dbReference>
<protein>
    <recommendedName>
        <fullName evidence="3">D-isomer specific 2-hydroxyacid dehydrogenase NAD-binding domain-containing protein</fullName>
    </recommendedName>
</protein>
<comment type="caution">
    <text evidence="4">The sequence shown here is derived from an EMBL/GenBank/DDBJ whole genome shotgun (WGS) entry which is preliminary data.</text>
</comment>
<dbReference type="Gene3D" id="3.40.50.720">
    <property type="entry name" value="NAD(P)-binding Rossmann-like Domain"/>
    <property type="match status" value="2"/>
</dbReference>
<feature type="domain" description="D-isomer specific 2-hydroxyacid dehydrogenase NAD-binding" evidence="3">
    <location>
        <begin position="122"/>
        <end position="284"/>
    </location>
</feature>
<evidence type="ECO:0000259" key="3">
    <source>
        <dbReference type="Pfam" id="PF02826"/>
    </source>
</evidence>
<evidence type="ECO:0000256" key="1">
    <source>
        <dbReference type="ARBA" id="ARBA00023002"/>
    </source>
</evidence>
<evidence type="ECO:0000256" key="2">
    <source>
        <dbReference type="ARBA" id="ARBA00023027"/>
    </source>
</evidence>
<dbReference type="Proteomes" id="UP000032564">
    <property type="component" value="Unassembled WGS sequence"/>
</dbReference>
<accession>A0ABR5DCA7</accession>
<dbReference type="Pfam" id="PF02826">
    <property type="entry name" value="2-Hacid_dh_C"/>
    <property type="match status" value="1"/>
</dbReference>
<dbReference type="RefSeq" id="WP_052675378.1">
    <property type="nucleotide sequence ID" value="NZ_CP166104.1"/>
</dbReference>
<dbReference type="PANTHER" id="PTHR43333:SF1">
    <property type="entry name" value="D-ISOMER SPECIFIC 2-HYDROXYACID DEHYDROGENASE NAD-BINDING DOMAIN-CONTAINING PROTEIN"/>
    <property type="match status" value="1"/>
</dbReference>